<evidence type="ECO:0000256" key="1">
    <source>
        <dbReference type="SAM" id="MobiDB-lite"/>
    </source>
</evidence>
<dbReference type="InterPro" id="IPR040401">
    <property type="entry name" value="CCDC162"/>
</dbReference>
<sequence length="1551" mass="174040">MADKKRAILIQDELERRLTAFVPVEDQEGFDRELSFLCDRQEEIFGDAAKSIWESRTSFPPPNFAKSAKATVKDVTTERIQRQRQMLYLKESALSKSAAKHIQQMEAGISPTEPADVTRMLREHFADQIETMHIARTQYMRFLTRHGVDAIGWGVLRAAGAGGSQSLQSPKLRQQLLYFEFCIADLTARQTRLGGRELKSKIVRPDQYGWTKLSRGSWQVMEGDMRALARARIIEHVVEKDVRAFYMRVMWLPYSHSQHLYRRFFEVLRESEVIAPLIPGNVPSPEAVEHRFNQPPMLSSFISGVDSQLENLKIFFGIEASYRSNRLGVFVEQLLARTFPTQRALRQVRLNVSAHAESVEKVVREEEEDTSNLSPESTKESFVDDAESAALLVDLHAAELEAHLLSKVSDTPVASAAFPLVVVDDVLRSENSFVDEDDLREATKRINELVRTHWARAKLRDKEPEKEDFVMFPPKLASPSDGPKEKEEPAGPEDENGAPDPDAPKVPSRTLYALYALRLLRTRGFKLRVLHALNAMTSMRCRLMADMVAEEALEDLPGVEGFADLLETLESHPLVGLRVLNGEGQHVLHRSAMQAFRTIQEDCLRLASHCLEVLQKQLQEQGRDEDIQAVDRQRVLEDLLEAEMQFHHEKLALVRKYFAVYNQTATPKSRYRLRRVIAELIVRRPEFNINEPYFLAGYATCTLPLTLEADVVDGMLDKLNSMEYKQRQVCYSPPSSLVQELRKEGTKIPVFPSAEAPIIGLPPPLIAAGGYRPKSLKPDHKKLTFDAVIDSGADYPTEMSELYGQCGVVAELPELLSDTLRLVCEKHDIVAPGQRAAMRRCLLEAVQTEWEFHHQEEDMASRMEDSPVEKVCGRFMSRNPFSYIDNPIAIDILFNNAAMGVQSGAGHGVQGNLGKAGSKQERVLNAASSVLHMLQVHHDIVQALEETHHLERVYVAQALSYGRKVMSTELAPVDWDGNNQGSTVLRASEVEVPSIPRDEEPTTARHRSSLAACQIDPIFADVHFAALRNVDSVVTSEGMTQLERILHAQWMEALLLSTAIRHNSMVLDCIARVLWRKQASVCLKVLRDLRQQPGAHNRGDPFFMTQAVPKGVGQKHVPDVPPATVLITKVKLADYLFKESRLLHTELLSQLDSFWVSVVDMKLAPRQGAMQEFTKLSLQNLNYRGREQTTGPQLKARLLDEYISELRAQIMPLALRVQVAELSLNIRRLVVRATRLSSPDGRPAIFGPFDEKAVSLAHSEAWKGLKTEEDSRVALGMRTPPWTRTTQGVGRHTQYTPVHDRGDVADIWSLMGPMEALQLPCKIQLLTSIFDILCTQSNFLTLREAATLLHVPVAKLLQPSDSTEGNPILMQEAEKLKAELSHLPNNTRPAAVQLHLTAKREIAVQRMLLMLERSRTAMALAKQHRPWMLLRASIRTLKLTLLTAPYGESIEKEIGDAAVHNSSVAGAEALIAPIVSFAHNLPRTNTGVLPPPAELQLHILHQEHRTLVGNEVSTGAVTHCCGEDIMLRVVGLCKDMGRRGNPVPRSAVDGH</sequence>
<comment type="caution">
    <text evidence="2">The sequence shown here is derived from an EMBL/GenBank/DDBJ whole genome shotgun (WGS) entry which is preliminary data.</text>
</comment>
<dbReference type="Proteomes" id="UP001190700">
    <property type="component" value="Unassembled WGS sequence"/>
</dbReference>
<dbReference type="EMBL" id="LGRX02012082">
    <property type="protein sequence ID" value="KAK3267981.1"/>
    <property type="molecule type" value="Genomic_DNA"/>
</dbReference>
<dbReference type="PANTHER" id="PTHR33331">
    <property type="entry name" value="COILED-COIL DOMAIN-CONTAINING PROTEIN 162"/>
    <property type="match status" value="1"/>
</dbReference>
<organism evidence="2 3">
    <name type="scientific">Cymbomonas tetramitiformis</name>
    <dbReference type="NCBI Taxonomy" id="36881"/>
    <lineage>
        <taxon>Eukaryota</taxon>
        <taxon>Viridiplantae</taxon>
        <taxon>Chlorophyta</taxon>
        <taxon>Pyramimonadophyceae</taxon>
        <taxon>Pyramimonadales</taxon>
        <taxon>Pyramimonadaceae</taxon>
        <taxon>Cymbomonas</taxon>
    </lineage>
</organism>
<dbReference type="PANTHER" id="PTHR33331:SF13">
    <property type="entry name" value="COILED-COIL DOMAIN CONTAINING 162"/>
    <property type="match status" value="1"/>
</dbReference>
<gene>
    <name evidence="2" type="ORF">CYMTET_23491</name>
</gene>
<evidence type="ECO:0000313" key="2">
    <source>
        <dbReference type="EMBL" id="KAK3267981.1"/>
    </source>
</evidence>
<name>A0AAE0FZ85_9CHLO</name>
<keyword evidence="3" id="KW-1185">Reference proteome</keyword>
<feature type="region of interest" description="Disordered" evidence="1">
    <location>
        <begin position="465"/>
        <end position="505"/>
    </location>
</feature>
<dbReference type="PROSITE" id="PS50096">
    <property type="entry name" value="IQ"/>
    <property type="match status" value="1"/>
</dbReference>
<evidence type="ECO:0000313" key="3">
    <source>
        <dbReference type="Proteomes" id="UP001190700"/>
    </source>
</evidence>
<proteinExistence type="predicted"/>
<accession>A0AAE0FZ85</accession>
<reference evidence="2 3" key="1">
    <citation type="journal article" date="2015" name="Genome Biol. Evol.">
        <title>Comparative Genomics of a Bacterivorous Green Alga Reveals Evolutionary Causalities and Consequences of Phago-Mixotrophic Mode of Nutrition.</title>
        <authorList>
            <person name="Burns J.A."/>
            <person name="Paasch A."/>
            <person name="Narechania A."/>
            <person name="Kim E."/>
        </authorList>
    </citation>
    <scope>NUCLEOTIDE SEQUENCE [LARGE SCALE GENOMIC DNA]</scope>
    <source>
        <strain evidence="2 3">PLY_AMNH</strain>
    </source>
</reference>
<protein>
    <submittedName>
        <fullName evidence="2">Uncharacterized protein</fullName>
    </submittedName>
</protein>